<dbReference type="Proteomes" id="UP000630660">
    <property type="component" value="Unassembled WGS sequence"/>
</dbReference>
<dbReference type="EMBL" id="WJKJ01000056">
    <property type="protein sequence ID" value="MBD3363936.1"/>
    <property type="molecule type" value="Genomic_DNA"/>
</dbReference>
<protein>
    <submittedName>
        <fullName evidence="1">DUF3795 domain-containing protein</fullName>
    </submittedName>
</protein>
<gene>
    <name evidence="1" type="ORF">GF359_01845</name>
</gene>
<comment type="caution">
    <text evidence="1">The sequence shown here is derived from an EMBL/GenBank/DDBJ whole genome shotgun (WGS) entry which is preliminary data.</text>
</comment>
<dbReference type="AlphaFoldDB" id="A0A9D5K9V3"/>
<evidence type="ECO:0000313" key="2">
    <source>
        <dbReference type="Proteomes" id="UP000630660"/>
    </source>
</evidence>
<dbReference type="Pfam" id="PF12675">
    <property type="entry name" value="DUF3795"/>
    <property type="match status" value="1"/>
</dbReference>
<accession>A0A9D5K9V3</accession>
<evidence type="ECO:0000313" key="1">
    <source>
        <dbReference type="EMBL" id="MBD3363936.1"/>
    </source>
</evidence>
<sequence length="326" mass="36957">MKPKELYAKCGNVCSRCPSFKTNLKTTQDRLHCSAGWEKYLGFRLKPDSLVVCDGCQFQDDEKPSRYINCKTRKCAVYNGVLTCAHCSSYPCEDLPAESVSRESSEKRIGGEMSDEDYARFVEPYEGRKFLDQIRSSLTSGEIAEMKKVSLKPQMANFPEGLSLSDRELKSYKNLYSILSSVGTADGISYARKEVLKKKRRYLLKLLWAFGSSGELKDGKCLVIDAQTYIAQKTHSSLSVLNSLCAALKEYGLYCEHVPLQEQGWQTPTGALRPKGWQLKMTCDSRHGGLSALKVLKTYVNKLIEEYGDKAYRYFSRADMMFLERK</sequence>
<name>A0A9D5K9V3_UNCW3</name>
<dbReference type="InterPro" id="IPR024227">
    <property type="entry name" value="DUF3795"/>
</dbReference>
<proteinExistence type="predicted"/>
<organism evidence="1 2">
    <name type="scientific">candidate division WOR-3 bacterium</name>
    <dbReference type="NCBI Taxonomy" id="2052148"/>
    <lineage>
        <taxon>Bacteria</taxon>
        <taxon>Bacteria division WOR-3</taxon>
    </lineage>
</organism>
<reference evidence="1" key="1">
    <citation type="submission" date="2019-11" db="EMBL/GenBank/DDBJ databases">
        <title>Microbial mats filling the niche in hypersaline microbial mats.</title>
        <authorList>
            <person name="Wong H.L."/>
            <person name="Macleod F.I."/>
            <person name="White R.A. III"/>
            <person name="Burns B.P."/>
        </authorList>
    </citation>
    <scope>NUCLEOTIDE SEQUENCE</scope>
    <source>
        <strain evidence="1">Bin_327</strain>
    </source>
</reference>